<proteinExistence type="predicted"/>
<organism evidence="2 3">
    <name type="scientific">Saccharothrix yanglingensis</name>
    <dbReference type="NCBI Taxonomy" id="659496"/>
    <lineage>
        <taxon>Bacteria</taxon>
        <taxon>Bacillati</taxon>
        <taxon>Actinomycetota</taxon>
        <taxon>Actinomycetes</taxon>
        <taxon>Pseudonocardiales</taxon>
        <taxon>Pseudonocardiaceae</taxon>
        <taxon>Saccharothrix</taxon>
    </lineage>
</organism>
<dbReference type="Proteomes" id="UP001225605">
    <property type="component" value="Unassembled WGS sequence"/>
</dbReference>
<accession>A0ABU0WW66</accession>
<evidence type="ECO:0000313" key="2">
    <source>
        <dbReference type="EMBL" id="MDQ2584113.1"/>
    </source>
</evidence>
<feature type="chain" id="PRO_5046588873" evidence="1">
    <location>
        <begin position="26"/>
        <end position="401"/>
    </location>
</feature>
<dbReference type="EMBL" id="NSDM01000003">
    <property type="protein sequence ID" value="MDQ2584113.1"/>
    <property type="molecule type" value="Genomic_DNA"/>
</dbReference>
<sequence length="401" mass="40901">MNVEKLTVPALVCGLLLAGAGTASAAVTWSAANSTATGDQDNAAVSAVRDGWTAVVWEDDRDDATPADPLHSDVWVRLFKDGASRYEKKLSAGGSGNWRHVQPDVALHDDGSAVVVWAEDADGNGYYNIQVRALSNTGAVSGSAVANADASGQQSAPAVGADPDGAGFAVAWEDQQTSAAATVRVAGFASITTKSYEVRAHAAGGTHQRPDVAVGAAGNAVVAWAEDGDGDGVFDVARKVLTPTGGVKVAQATANATTTGQQRRPSVAANFNGDFAVAWETDHTGTAAVGVRSFSAAGAARTASDTALPGADPQVGVDDQLGVVVAWAQAQDVVAQGLNPDGTVEGRLPRRTTVSTATGRQDEPALGVDAWGRITVVYTDDNDGNGFDQVYLGTGLVNSTW</sequence>
<feature type="signal peptide" evidence="1">
    <location>
        <begin position="1"/>
        <end position="25"/>
    </location>
</feature>
<evidence type="ECO:0000256" key="1">
    <source>
        <dbReference type="SAM" id="SignalP"/>
    </source>
</evidence>
<name>A0ABU0WW66_9PSEU</name>
<keyword evidence="1" id="KW-0732">Signal</keyword>
<evidence type="ECO:0000313" key="3">
    <source>
        <dbReference type="Proteomes" id="UP001225605"/>
    </source>
</evidence>
<dbReference type="RefSeq" id="WP_306745234.1">
    <property type="nucleotide sequence ID" value="NZ_NSDM01000003.1"/>
</dbReference>
<reference evidence="2 3" key="1">
    <citation type="submission" date="2017-06" db="EMBL/GenBank/DDBJ databases">
        <title>Cultured bacterium strain Saccharothrix yanglingensis Hhs.015.</title>
        <authorList>
            <person name="Xia Y."/>
        </authorList>
    </citation>
    <scope>NUCLEOTIDE SEQUENCE [LARGE SCALE GENOMIC DNA]</scope>
    <source>
        <strain evidence="2 3">Hhs.015</strain>
    </source>
</reference>
<comment type="caution">
    <text evidence="2">The sequence shown here is derived from an EMBL/GenBank/DDBJ whole genome shotgun (WGS) entry which is preliminary data.</text>
</comment>
<protein>
    <submittedName>
        <fullName evidence="2">Uncharacterized protein</fullName>
    </submittedName>
</protein>
<keyword evidence="3" id="KW-1185">Reference proteome</keyword>
<gene>
    <name evidence="2" type="ORF">CKY47_08990</name>
</gene>